<dbReference type="InterPro" id="IPR036097">
    <property type="entry name" value="HisK_dim/P_sf"/>
</dbReference>
<feature type="transmembrane region" description="Helical" evidence="15">
    <location>
        <begin position="32"/>
        <end position="49"/>
    </location>
</feature>
<dbReference type="Gene3D" id="3.30.450.20">
    <property type="entry name" value="PAS domain"/>
    <property type="match status" value="1"/>
</dbReference>
<feature type="transmembrane region" description="Helical" evidence="15">
    <location>
        <begin position="85"/>
        <end position="104"/>
    </location>
</feature>
<evidence type="ECO:0000256" key="12">
    <source>
        <dbReference type="ARBA" id="ARBA00023012"/>
    </source>
</evidence>
<dbReference type="InterPro" id="IPR013656">
    <property type="entry name" value="PAS_4"/>
</dbReference>
<keyword evidence="5" id="KW-0597">Phosphoprotein</keyword>
<feature type="transmembrane region" description="Helical" evidence="15">
    <location>
        <begin position="124"/>
        <end position="145"/>
    </location>
</feature>
<dbReference type="CDD" id="cd00082">
    <property type="entry name" value="HisKA"/>
    <property type="match status" value="1"/>
</dbReference>
<dbReference type="InterPro" id="IPR004358">
    <property type="entry name" value="Sig_transdc_His_kin-like_C"/>
</dbReference>
<keyword evidence="9 18" id="KW-0418">Kinase</keyword>
<dbReference type="InterPro" id="IPR003661">
    <property type="entry name" value="HisK_dim/P_dom"/>
</dbReference>
<evidence type="ECO:0000256" key="11">
    <source>
        <dbReference type="ARBA" id="ARBA00022989"/>
    </source>
</evidence>
<keyword evidence="10" id="KW-0067">ATP-binding</keyword>
<dbReference type="Gene3D" id="3.30.565.10">
    <property type="entry name" value="Histidine kinase-like ATPase, C-terminal domain"/>
    <property type="match status" value="1"/>
</dbReference>
<dbReference type="Pfam" id="PF08448">
    <property type="entry name" value="PAS_4"/>
    <property type="match status" value="1"/>
</dbReference>
<reference evidence="18 19" key="1">
    <citation type="submission" date="2019-06" db="EMBL/GenBank/DDBJ databases">
        <title>Sequencing the genomes of 1000 actinobacteria strains.</title>
        <authorList>
            <person name="Klenk H.-P."/>
        </authorList>
    </citation>
    <scope>NUCLEOTIDE SEQUENCE [LARGE SCALE GENOMIC DNA]</scope>
    <source>
        <strain evidence="18 19">DSM 43866</strain>
    </source>
</reference>
<evidence type="ECO:0000256" key="3">
    <source>
        <dbReference type="ARBA" id="ARBA00012438"/>
    </source>
</evidence>
<evidence type="ECO:0000256" key="5">
    <source>
        <dbReference type="ARBA" id="ARBA00022553"/>
    </source>
</evidence>
<evidence type="ECO:0000256" key="8">
    <source>
        <dbReference type="ARBA" id="ARBA00022741"/>
    </source>
</evidence>
<dbReference type="OrthoDB" id="5241402at2"/>
<dbReference type="Pfam" id="PF02518">
    <property type="entry name" value="HATPase_c"/>
    <property type="match status" value="1"/>
</dbReference>
<protein>
    <recommendedName>
        <fullName evidence="14">Sensor-like histidine kinase SenX3</fullName>
        <ecNumber evidence="3">2.7.13.3</ecNumber>
    </recommendedName>
</protein>
<dbReference type="AlphaFoldDB" id="A0A561WJU8"/>
<keyword evidence="6" id="KW-0808">Transferase</keyword>
<comment type="catalytic activity">
    <reaction evidence="1">
        <text>ATP + protein L-histidine = ADP + protein N-phospho-L-histidine.</text>
        <dbReference type="EC" id="2.7.13.3"/>
    </reaction>
</comment>
<dbReference type="PRINTS" id="PR00344">
    <property type="entry name" value="BCTRLSENSOR"/>
</dbReference>
<dbReference type="GO" id="GO:0000155">
    <property type="term" value="F:phosphorelay sensor kinase activity"/>
    <property type="evidence" value="ECO:0007669"/>
    <property type="project" value="InterPro"/>
</dbReference>
<evidence type="ECO:0000313" key="18">
    <source>
        <dbReference type="EMBL" id="TWG24118.1"/>
    </source>
</evidence>
<dbReference type="SUPFAM" id="SSF47384">
    <property type="entry name" value="Homodimeric domain of signal transducing histidine kinase"/>
    <property type="match status" value="1"/>
</dbReference>
<evidence type="ECO:0000256" key="7">
    <source>
        <dbReference type="ARBA" id="ARBA00022692"/>
    </source>
</evidence>
<evidence type="ECO:0000313" key="19">
    <source>
        <dbReference type="Proteomes" id="UP000320239"/>
    </source>
</evidence>
<evidence type="ECO:0000256" key="1">
    <source>
        <dbReference type="ARBA" id="ARBA00000085"/>
    </source>
</evidence>
<dbReference type="InterPro" id="IPR005467">
    <property type="entry name" value="His_kinase_dom"/>
</dbReference>
<dbReference type="Pfam" id="PF05231">
    <property type="entry name" value="MASE1"/>
    <property type="match status" value="1"/>
</dbReference>
<dbReference type="GO" id="GO:0005886">
    <property type="term" value="C:plasma membrane"/>
    <property type="evidence" value="ECO:0007669"/>
    <property type="project" value="UniProtKB-SubCell"/>
</dbReference>
<dbReference type="EC" id="2.7.13.3" evidence="3"/>
<feature type="transmembrane region" description="Helical" evidence="15">
    <location>
        <begin position="61"/>
        <end position="79"/>
    </location>
</feature>
<keyword evidence="13 15" id="KW-0472">Membrane</keyword>
<evidence type="ECO:0000256" key="2">
    <source>
        <dbReference type="ARBA" id="ARBA00004651"/>
    </source>
</evidence>
<comment type="subcellular location">
    <subcellularLocation>
        <location evidence="2">Cell membrane</location>
        <topology evidence="2">Multi-pass membrane protein</topology>
    </subcellularLocation>
</comment>
<evidence type="ECO:0000256" key="9">
    <source>
        <dbReference type="ARBA" id="ARBA00022777"/>
    </source>
</evidence>
<dbReference type="InterPro" id="IPR035965">
    <property type="entry name" value="PAS-like_dom_sf"/>
</dbReference>
<dbReference type="PROSITE" id="PS50112">
    <property type="entry name" value="PAS"/>
    <property type="match status" value="1"/>
</dbReference>
<proteinExistence type="predicted"/>
<dbReference type="InterPro" id="IPR003594">
    <property type="entry name" value="HATPase_dom"/>
</dbReference>
<dbReference type="InterPro" id="IPR000014">
    <property type="entry name" value="PAS"/>
</dbReference>
<keyword evidence="11 15" id="KW-1133">Transmembrane helix</keyword>
<evidence type="ECO:0000256" key="14">
    <source>
        <dbReference type="ARBA" id="ARBA00039401"/>
    </source>
</evidence>
<evidence type="ECO:0000256" key="4">
    <source>
        <dbReference type="ARBA" id="ARBA00022475"/>
    </source>
</evidence>
<keyword evidence="8" id="KW-0547">Nucleotide-binding</keyword>
<dbReference type="GO" id="GO:0000156">
    <property type="term" value="F:phosphorelay response regulator activity"/>
    <property type="evidence" value="ECO:0007669"/>
    <property type="project" value="TreeGrafter"/>
</dbReference>
<evidence type="ECO:0000256" key="13">
    <source>
        <dbReference type="ARBA" id="ARBA00023136"/>
    </source>
</evidence>
<dbReference type="SMART" id="SM00387">
    <property type="entry name" value="HATPase_c"/>
    <property type="match status" value="1"/>
</dbReference>
<evidence type="ECO:0000256" key="15">
    <source>
        <dbReference type="SAM" id="Phobius"/>
    </source>
</evidence>
<feature type="domain" description="Histidine kinase" evidence="16">
    <location>
        <begin position="447"/>
        <end position="660"/>
    </location>
</feature>
<keyword evidence="7 15" id="KW-0812">Transmembrane</keyword>
<sequence length="685" mass="72810">MSLRMLPSTVRFAALYLVALLAGHLTVLGEPGAMPVIWPATAVAAVWLVDRFDSRWRWVDAGVLGVLTTLALVATGMRAEVACVHGAAAVLGALIFAFAAPRVLPGVWAAGSDPERRGRPLATLADLLRVLLVATAAALGAALVGGLGEQLVTGDDVLARTAIWLVRDVVSVLVFGPAARRLRDLPGARPAWPEAVIAYALSAAAYYYVFSVNERLPIGFVLLAITVWVALRLPTVLVIGHVMAFGTAAAVFTVHGQGPYASIEASTRGTQTLIVQLYVGVLALVGLALAFSRDERTALIERLRASEHEATEKAGLMTTIVNSMTEGLAILDQHGRLVLRNPAAGRLLGSTSTVAGGTTLGSDYGFFRPDGTPLADADMPYHRALAGADVEPMDVLVRNAAVPEGRIVRFNVARLASPGGPQHVVVVFHDVTADRRHRDELMSFAGVVAHDLLNPLTTIEGWAEVLETELAGYRPAERVARIQRAAARMRTFLNGLLAYTAARDGKLMPTTINLQLMLTDIANSRYDQAESSGAPPPAFAFGQLDAVEADPVLTRQLLENLIDHALRSVPPGVPPQISAAAQPAPNGMLRIDILDNGRGIPPGMRQAIFTNFHRAEGHGGPGLELAVCKRIVERHGGTIEAVANPYGTGTRMTFTLPAGRSAYARTLENQWQHRPQTGAAASNRG</sequence>
<dbReference type="CDD" id="cd00075">
    <property type="entry name" value="HATPase"/>
    <property type="match status" value="1"/>
</dbReference>
<dbReference type="GO" id="GO:0007234">
    <property type="term" value="P:osmosensory signaling via phosphorelay pathway"/>
    <property type="evidence" value="ECO:0007669"/>
    <property type="project" value="TreeGrafter"/>
</dbReference>
<dbReference type="GO" id="GO:0005524">
    <property type="term" value="F:ATP binding"/>
    <property type="evidence" value="ECO:0007669"/>
    <property type="project" value="UniProtKB-KW"/>
</dbReference>
<dbReference type="Pfam" id="PF00512">
    <property type="entry name" value="HisKA"/>
    <property type="match status" value="1"/>
</dbReference>
<dbReference type="InterPro" id="IPR036890">
    <property type="entry name" value="HATPase_C_sf"/>
</dbReference>
<feature type="transmembrane region" description="Helical" evidence="15">
    <location>
        <begin position="236"/>
        <end position="254"/>
    </location>
</feature>
<dbReference type="Proteomes" id="UP000320239">
    <property type="component" value="Unassembled WGS sequence"/>
</dbReference>
<dbReference type="SUPFAM" id="SSF55785">
    <property type="entry name" value="PYP-like sensor domain (PAS domain)"/>
    <property type="match status" value="1"/>
</dbReference>
<feature type="transmembrane region" description="Helical" evidence="15">
    <location>
        <begin position="274"/>
        <end position="292"/>
    </location>
</feature>
<organism evidence="18 19">
    <name type="scientific">Actinoplanes teichomyceticus</name>
    <dbReference type="NCBI Taxonomy" id="1867"/>
    <lineage>
        <taxon>Bacteria</taxon>
        <taxon>Bacillati</taxon>
        <taxon>Actinomycetota</taxon>
        <taxon>Actinomycetes</taxon>
        <taxon>Micromonosporales</taxon>
        <taxon>Micromonosporaceae</taxon>
        <taxon>Actinoplanes</taxon>
    </lineage>
</organism>
<dbReference type="InterPro" id="IPR007895">
    <property type="entry name" value="MASE1"/>
</dbReference>
<gene>
    <name evidence="18" type="ORF">FHX34_102671</name>
</gene>
<feature type="domain" description="PAS" evidence="17">
    <location>
        <begin position="313"/>
        <end position="349"/>
    </location>
</feature>
<evidence type="ECO:0000256" key="6">
    <source>
        <dbReference type="ARBA" id="ARBA00022679"/>
    </source>
</evidence>
<dbReference type="InterPro" id="IPR050351">
    <property type="entry name" value="BphY/WalK/GraS-like"/>
</dbReference>
<keyword evidence="12" id="KW-0902">Two-component regulatory system</keyword>
<dbReference type="PANTHER" id="PTHR42878:SF7">
    <property type="entry name" value="SENSOR HISTIDINE KINASE GLRK"/>
    <property type="match status" value="1"/>
</dbReference>
<keyword evidence="4" id="KW-1003">Cell membrane</keyword>
<name>A0A561WJU8_ACTTI</name>
<feature type="transmembrane region" description="Helical" evidence="15">
    <location>
        <begin position="157"/>
        <end position="179"/>
    </location>
</feature>
<dbReference type="PANTHER" id="PTHR42878">
    <property type="entry name" value="TWO-COMPONENT HISTIDINE KINASE"/>
    <property type="match status" value="1"/>
</dbReference>
<evidence type="ECO:0000259" key="17">
    <source>
        <dbReference type="PROSITE" id="PS50112"/>
    </source>
</evidence>
<dbReference type="SMART" id="SM00388">
    <property type="entry name" value="HisKA"/>
    <property type="match status" value="1"/>
</dbReference>
<comment type="caution">
    <text evidence="18">The sequence shown here is derived from an EMBL/GenBank/DDBJ whole genome shotgun (WGS) entry which is preliminary data.</text>
</comment>
<dbReference type="GO" id="GO:0030295">
    <property type="term" value="F:protein kinase activator activity"/>
    <property type="evidence" value="ECO:0007669"/>
    <property type="project" value="TreeGrafter"/>
</dbReference>
<evidence type="ECO:0000256" key="10">
    <source>
        <dbReference type="ARBA" id="ARBA00022840"/>
    </source>
</evidence>
<evidence type="ECO:0000259" key="16">
    <source>
        <dbReference type="PROSITE" id="PS50109"/>
    </source>
</evidence>
<keyword evidence="19" id="KW-1185">Reference proteome</keyword>
<feature type="transmembrane region" description="Helical" evidence="15">
    <location>
        <begin position="191"/>
        <end position="209"/>
    </location>
</feature>
<dbReference type="PROSITE" id="PS50109">
    <property type="entry name" value="HIS_KIN"/>
    <property type="match status" value="1"/>
</dbReference>
<accession>A0A561WJU8</accession>
<dbReference type="EMBL" id="VIWY01000002">
    <property type="protein sequence ID" value="TWG24118.1"/>
    <property type="molecule type" value="Genomic_DNA"/>
</dbReference>
<dbReference type="Gene3D" id="1.10.287.130">
    <property type="match status" value="1"/>
</dbReference>
<dbReference type="SUPFAM" id="SSF55874">
    <property type="entry name" value="ATPase domain of HSP90 chaperone/DNA topoisomerase II/histidine kinase"/>
    <property type="match status" value="1"/>
</dbReference>